<dbReference type="SUPFAM" id="SSF53098">
    <property type="entry name" value="Ribonuclease H-like"/>
    <property type="match status" value="1"/>
</dbReference>
<dbReference type="AlphaFoldDB" id="A0A6N2AVX1"/>
<evidence type="ECO:0000259" key="2">
    <source>
        <dbReference type="Pfam" id="PF24626"/>
    </source>
</evidence>
<name>A0A6N2AVX1_SOLCI</name>
<reference evidence="3" key="1">
    <citation type="submission" date="2019-05" db="EMBL/GenBank/DDBJ databases">
        <title>The de novo reference genome and transcriptome assemblies of the wild tomato species Solanum chilense.</title>
        <authorList>
            <person name="Stam R."/>
            <person name="Nosenko T."/>
            <person name="Hoerger A.C."/>
            <person name="Stephan W."/>
            <person name="Seidel M.A."/>
            <person name="Kuhn J.M.M."/>
            <person name="Haberer G."/>
            <person name="Tellier A."/>
        </authorList>
    </citation>
    <scope>NUCLEOTIDE SEQUENCE</scope>
    <source>
        <tissue evidence="3">Mature leaves</tissue>
    </source>
</reference>
<proteinExistence type="predicted"/>
<evidence type="ECO:0000313" key="3">
    <source>
        <dbReference type="EMBL" id="TMW85920.1"/>
    </source>
</evidence>
<feature type="compositionally biased region" description="Basic and acidic residues" evidence="1">
    <location>
        <begin position="51"/>
        <end position="63"/>
    </location>
</feature>
<dbReference type="PANTHER" id="PTHR46148:SF57">
    <property type="entry name" value="OS12G0499874 PROTEIN"/>
    <property type="match status" value="1"/>
</dbReference>
<organism evidence="3">
    <name type="scientific">Solanum chilense</name>
    <name type="common">Tomato</name>
    <name type="synonym">Lycopersicon chilense</name>
    <dbReference type="NCBI Taxonomy" id="4083"/>
    <lineage>
        <taxon>Eukaryota</taxon>
        <taxon>Viridiplantae</taxon>
        <taxon>Streptophyta</taxon>
        <taxon>Embryophyta</taxon>
        <taxon>Tracheophyta</taxon>
        <taxon>Spermatophyta</taxon>
        <taxon>Magnoliopsida</taxon>
        <taxon>eudicotyledons</taxon>
        <taxon>Gunneridae</taxon>
        <taxon>Pentapetalae</taxon>
        <taxon>asterids</taxon>
        <taxon>lamiids</taxon>
        <taxon>Solanales</taxon>
        <taxon>Solanaceae</taxon>
        <taxon>Solanoideae</taxon>
        <taxon>Solaneae</taxon>
        <taxon>Solanum</taxon>
        <taxon>Solanum subgen. Lycopersicon</taxon>
    </lineage>
</organism>
<comment type="caution">
    <text evidence="3">The sequence shown here is derived from an EMBL/GenBank/DDBJ whole genome shotgun (WGS) entry which is preliminary data.</text>
</comment>
<gene>
    <name evidence="3" type="ORF">EJD97_022263</name>
</gene>
<dbReference type="Pfam" id="PF24626">
    <property type="entry name" value="SH3_Tf2-1"/>
    <property type="match status" value="1"/>
</dbReference>
<sequence length="336" mass="38426">MNIRKASARRSEEGIANVGAQKTKLFHKTTKCLHLSKCLWVIKSSKSGNKVRDFPNAKGKDKGSGLSQATGSNVDAPRKNHFYAFRSRGEYDISPDVVIAKKIYILPDVLNGPLMVTSPVGDSVVAKRGRLCLPNVDDLRNQILEETHGSHYSIHPAKEYARIFIDKIVCLDGIPLSIISDRGAQFTSRFWRSSRKVWVERRCRSLDGSFEVCEFSLLFPELVYETLDKVRVIRDRLKVAYSQQKSYADNRRKEVEFEEGEKVYFKISPMKEVMRFDKKGNLSPYYVGPYEILQRVSNVAYELRLPSELDLVHPVSMSPFLRSELVIPSPFFLLRI</sequence>
<feature type="region of interest" description="Disordered" evidence="1">
    <location>
        <begin position="51"/>
        <end position="73"/>
    </location>
</feature>
<dbReference type="EMBL" id="RXGB01006998">
    <property type="protein sequence ID" value="TMW85920.1"/>
    <property type="molecule type" value="Genomic_DNA"/>
</dbReference>
<feature type="domain" description="Tf2-1-like SH3-like" evidence="2">
    <location>
        <begin position="260"/>
        <end position="315"/>
    </location>
</feature>
<dbReference type="InterPro" id="IPR056924">
    <property type="entry name" value="SH3_Tf2-1"/>
</dbReference>
<dbReference type="PANTHER" id="PTHR46148">
    <property type="entry name" value="CHROMO DOMAIN-CONTAINING PROTEIN"/>
    <property type="match status" value="1"/>
</dbReference>
<protein>
    <recommendedName>
        <fullName evidence="2">Tf2-1-like SH3-like domain-containing protein</fullName>
    </recommendedName>
</protein>
<dbReference type="InterPro" id="IPR012337">
    <property type="entry name" value="RNaseH-like_sf"/>
</dbReference>
<accession>A0A6N2AVX1</accession>
<evidence type="ECO:0000256" key="1">
    <source>
        <dbReference type="SAM" id="MobiDB-lite"/>
    </source>
</evidence>